<evidence type="ECO:0000256" key="5">
    <source>
        <dbReference type="SAM" id="SignalP"/>
    </source>
</evidence>
<evidence type="ECO:0000256" key="1">
    <source>
        <dbReference type="ARBA" id="ARBA00005466"/>
    </source>
</evidence>
<proteinExistence type="inferred from homology"/>
<evidence type="ECO:0000256" key="2">
    <source>
        <dbReference type="ARBA" id="ARBA00022630"/>
    </source>
</evidence>
<feature type="domain" description="FAD-binding PCMH-type" evidence="6">
    <location>
        <begin position="75"/>
        <end position="248"/>
    </location>
</feature>
<gene>
    <name evidence="7" type="ORF">EV356DRAFT_455525</name>
</gene>
<organism evidence="7 8">
    <name type="scientific">Viridothelium virens</name>
    <name type="common">Speckled blister lichen</name>
    <name type="synonym">Trypethelium virens</name>
    <dbReference type="NCBI Taxonomy" id="1048519"/>
    <lineage>
        <taxon>Eukaryota</taxon>
        <taxon>Fungi</taxon>
        <taxon>Dikarya</taxon>
        <taxon>Ascomycota</taxon>
        <taxon>Pezizomycotina</taxon>
        <taxon>Dothideomycetes</taxon>
        <taxon>Dothideomycetes incertae sedis</taxon>
        <taxon>Trypetheliales</taxon>
        <taxon>Trypetheliaceae</taxon>
        <taxon>Viridothelium</taxon>
    </lineage>
</organism>
<dbReference type="AlphaFoldDB" id="A0A6A6GV54"/>
<keyword evidence="8" id="KW-1185">Reference proteome</keyword>
<evidence type="ECO:0000256" key="3">
    <source>
        <dbReference type="ARBA" id="ARBA00022827"/>
    </source>
</evidence>
<keyword evidence="4" id="KW-0560">Oxidoreductase</keyword>
<protein>
    <submittedName>
        <fullName evidence="7">FAD-binding domain-containing protein</fullName>
    </submittedName>
</protein>
<feature type="chain" id="PRO_5025549500" evidence="5">
    <location>
        <begin position="24"/>
        <end position="530"/>
    </location>
</feature>
<evidence type="ECO:0000259" key="6">
    <source>
        <dbReference type="PROSITE" id="PS51387"/>
    </source>
</evidence>
<keyword evidence="3" id="KW-0274">FAD</keyword>
<dbReference type="InterPro" id="IPR036318">
    <property type="entry name" value="FAD-bd_PCMH-like_sf"/>
</dbReference>
<sequence>MFPLFGISRSLLGFLLATRLALAQSNVTLSACKAIYAEYPSHLALDPLGPLGSETISQDSLYASTNTDYWNEGNSKNRAACAFFPGSAEEVSYAVKVLNNYTNVQYALKSGGHNPNFGFSSVNQGILISFRPNLANTTISTDHSTADVGPGSRWDEALTVLDQYGKAIVGGRLGHVGVGGYILGGGLSFLTSQYGFAADTLVNVECVTANGTIINANRTSNSDIFFAMQGGGNQFGIVTKYTLKTFDIGQVWGGTKVYAGTDHEAILAATAEFTENFTDPKAAIIVTNDFALDDLASLIVMFYFYDGPTPPAGIFDEFDKVTPISSNVSTQSYPSLLTANNAYSLSGFRYQIREGTYPNLPHDNMTAFYDYHYTSFQKQAFAYMAQSLDIQIFSFAIQPLPVALKQSSADAGGNRLGLDAANGDTIFMEYDVSWLNPTCDNLCPGYLETMVNSVKSYQQSTYGGIAPTNYKSGDISWISYNPIFPNDGMYDQQVLQSFGNSTYQQLKTIQQRQDPNGFFSQRQGGFKFST</sequence>
<dbReference type="SUPFAM" id="SSF56176">
    <property type="entry name" value="FAD-binding/transporter-associated domain-like"/>
    <property type="match status" value="1"/>
</dbReference>
<dbReference type="InterPro" id="IPR016169">
    <property type="entry name" value="FAD-bd_PCMH_sub2"/>
</dbReference>
<dbReference type="PROSITE" id="PS51387">
    <property type="entry name" value="FAD_PCMH"/>
    <property type="match status" value="1"/>
</dbReference>
<dbReference type="Proteomes" id="UP000800092">
    <property type="component" value="Unassembled WGS sequence"/>
</dbReference>
<dbReference type="PANTHER" id="PTHR42973:SF13">
    <property type="entry name" value="FAD-BINDING PCMH-TYPE DOMAIN-CONTAINING PROTEIN"/>
    <property type="match status" value="1"/>
</dbReference>
<dbReference type="GO" id="GO:0071949">
    <property type="term" value="F:FAD binding"/>
    <property type="evidence" value="ECO:0007669"/>
    <property type="project" value="InterPro"/>
</dbReference>
<name>A0A6A6GV54_VIRVR</name>
<dbReference type="InterPro" id="IPR016166">
    <property type="entry name" value="FAD-bd_PCMH"/>
</dbReference>
<dbReference type="Gene3D" id="3.30.465.10">
    <property type="match status" value="1"/>
</dbReference>
<dbReference type="InterPro" id="IPR006094">
    <property type="entry name" value="Oxid_FAD_bind_N"/>
</dbReference>
<keyword evidence="2" id="KW-0285">Flavoprotein</keyword>
<dbReference type="OrthoDB" id="2151789at2759"/>
<accession>A0A6A6GV54</accession>
<reference evidence="7" key="1">
    <citation type="journal article" date="2020" name="Stud. Mycol.">
        <title>101 Dothideomycetes genomes: a test case for predicting lifestyles and emergence of pathogens.</title>
        <authorList>
            <person name="Haridas S."/>
            <person name="Albert R."/>
            <person name="Binder M."/>
            <person name="Bloem J."/>
            <person name="Labutti K."/>
            <person name="Salamov A."/>
            <person name="Andreopoulos B."/>
            <person name="Baker S."/>
            <person name="Barry K."/>
            <person name="Bills G."/>
            <person name="Bluhm B."/>
            <person name="Cannon C."/>
            <person name="Castanera R."/>
            <person name="Culley D."/>
            <person name="Daum C."/>
            <person name="Ezra D."/>
            <person name="Gonzalez J."/>
            <person name="Henrissat B."/>
            <person name="Kuo A."/>
            <person name="Liang C."/>
            <person name="Lipzen A."/>
            <person name="Lutzoni F."/>
            <person name="Magnuson J."/>
            <person name="Mondo S."/>
            <person name="Nolan M."/>
            <person name="Ohm R."/>
            <person name="Pangilinan J."/>
            <person name="Park H.-J."/>
            <person name="Ramirez L."/>
            <person name="Alfaro M."/>
            <person name="Sun H."/>
            <person name="Tritt A."/>
            <person name="Yoshinaga Y."/>
            <person name="Zwiers L.-H."/>
            <person name="Turgeon B."/>
            <person name="Goodwin S."/>
            <person name="Spatafora J."/>
            <person name="Crous P."/>
            <person name="Grigoriev I."/>
        </authorList>
    </citation>
    <scope>NUCLEOTIDE SEQUENCE</scope>
    <source>
        <strain evidence="7">Tuck. ex Michener</strain>
    </source>
</reference>
<dbReference type="PANTHER" id="PTHR42973">
    <property type="entry name" value="BINDING OXIDOREDUCTASE, PUTATIVE (AFU_ORTHOLOGUE AFUA_1G17690)-RELATED"/>
    <property type="match status" value="1"/>
</dbReference>
<dbReference type="InterPro" id="IPR050416">
    <property type="entry name" value="FAD-linked_Oxidoreductase"/>
</dbReference>
<keyword evidence="5" id="KW-0732">Signal</keyword>
<dbReference type="GO" id="GO:0016491">
    <property type="term" value="F:oxidoreductase activity"/>
    <property type="evidence" value="ECO:0007669"/>
    <property type="project" value="UniProtKB-KW"/>
</dbReference>
<evidence type="ECO:0000256" key="4">
    <source>
        <dbReference type="ARBA" id="ARBA00023002"/>
    </source>
</evidence>
<dbReference type="Pfam" id="PF01565">
    <property type="entry name" value="FAD_binding_4"/>
    <property type="match status" value="1"/>
</dbReference>
<evidence type="ECO:0000313" key="7">
    <source>
        <dbReference type="EMBL" id="KAF2229605.1"/>
    </source>
</evidence>
<dbReference type="EMBL" id="ML991859">
    <property type="protein sequence ID" value="KAF2229605.1"/>
    <property type="molecule type" value="Genomic_DNA"/>
</dbReference>
<comment type="similarity">
    <text evidence="1">Belongs to the oxygen-dependent FAD-linked oxidoreductase family.</text>
</comment>
<evidence type="ECO:0000313" key="8">
    <source>
        <dbReference type="Proteomes" id="UP000800092"/>
    </source>
</evidence>
<feature type="signal peptide" evidence="5">
    <location>
        <begin position="1"/>
        <end position="23"/>
    </location>
</feature>